<sequence length="69" mass="7723">MFRNGPPENIPGWKKVVIGASLASAAVKEFLEPIKQAKEFIVNFVKQSMESNKEAVMDKSKSNLDDKKK</sequence>
<dbReference type="AlphaFoldDB" id="A0A1F5QCY8"/>
<name>A0A1F5QCY8_9BACT</name>
<organism evidence="1 2">
    <name type="scientific">Candidatus Doudnabacteria bacterium RIFCSPLOWO2_02_FULL_48_13</name>
    <dbReference type="NCBI Taxonomy" id="1817845"/>
    <lineage>
        <taxon>Bacteria</taxon>
        <taxon>Candidatus Doudnaibacteriota</taxon>
    </lineage>
</organism>
<gene>
    <name evidence="1" type="ORF">A3J05_02400</name>
</gene>
<accession>A0A1F5QCY8</accession>
<protein>
    <submittedName>
        <fullName evidence="1">Uncharacterized protein</fullName>
    </submittedName>
</protein>
<proteinExistence type="predicted"/>
<dbReference type="Proteomes" id="UP000177235">
    <property type="component" value="Unassembled WGS sequence"/>
</dbReference>
<evidence type="ECO:0000313" key="1">
    <source>
        <dbReference type="EMBL" id="OGF00056.1"/>
    </source>
</evidence>
<reference evidence="1 2" key="1">
    <citation type="journal article" date="2016" name="Nat. Commun.">
        <title>Thousands of microbial genomes shed light on interconnected biogeochemical processes in an aquifer system.</title>
        <authorList>
            <person name="Anantharaman K."/>
            <person name="Brown C.T."/>
            <person name="Hug L.A."/>
            <person name="Sharon I."/>
            <person name="Castelle C.J."/>
            <person name="Probst A.J."/>
            <person name="Thomas B.C."/>
            <person name="Singh A."/>
            <person name="Wilkins M.J."/>
            <person name="Karaoz U."/>
            <person name="Brodie E.L."/>
            <person name="Williams K.H."/>
            <person name="Hubbard S.S."/>
            <person name="Banfield J.F."/>
        </authorList>
    </citation>
    <scope>NUCLEOTIDE SEQUENCE [LARGE SCALE GENOMIC DNA]</scope>
</reference>
<dbReference type="EMBL" id="MFFF01000003">
    <property type="protein sequence ID" value="OGF00056.1"/>
    <property type="molecule type" value="Genomic_DNA"/>
</dbReference>
<comment type="caution">
    <text evidence="1">The sequence shown here is derived from an EMBL/GenBank/DDBJ whole genome shotgun (WGS) entry which is preliminary data.</text>
</comment>
<evidence type="ECO:0000313" key="2">
    <source>
        <dbReference type="Proteomes" id="UP000177235"/>
    </source>
</evidence>